<organism evidence="1 2">
    <name type="scientific">Kribbella hippodromi</name>
    <dbReference type="NCBI Taxonomy" id="434347"/>
    <lineage>
        <taxon>Bacteria</taxon>
        <taxon>Bacillati</taxon>
        <taxon>Actinomycetota</taxon>
        <taxon>Actinomycetes</taxon>
        <taxon>Propionibacteriales</taxon>
        <taxon>Kribbellaceae</taxon>
        <taxon>Kribbella</taxon>
    </lineage>
</organism>
<protein>
    <submittedName>
        <fullName evidence="1">Uncharacterized protein</fullName>
    </submittedName>
</protein>
<dbReference type="EMBL" id="BAAAPH010000011">
    <property type="protein sequence ID" value="GAA1577283.1"/>
    <property type="molecule type" value="Genomic_DNA"/>
</dbReference>
<accession>A0ABN2DGU5</accession>
<reference evidence="1 2" key="1">
    <citation type="journal article" date="2019" name="Int. J. Syst. Evol. Microbiol.">
        <title>The Global Catalogue of Microorganisms (GCM) 10K type strain sequencing project: providing services to taxonomists for standard genome sequencing and annotation.</title>
        <authorList>
            <consortium name="The Broad Institute Genomics Platform"/>
            <consortium name="The Broad Institute Genome Sequencing Center for Infectious Disease"/>
            <person name="Wu L."/>
            <person name="Ma J."/>
        </authorList>
    </citation>
    <scope>NUCLEOTIDE SEQUENCE [LARGE SCALE GENOMIC DNA]</scope>
    <source>
        <strain evidence="1 2">JCM 15572</strain>
    </source>
</reference>
<gene>
    <name evidence="1" type="ORF">GCM10009804_37350</name>
</gene>
<sequence length="59" mass="6777">MWMSGHRPLDSTAVVQRPRTVVCGSYLHRSSTYTLRTANVYLYNTNNGRLSLSGVYRIR</sequence>
<comment type="caution">
    <text evidence="1">The sequence shown here is derived from an EMBL/GenBank/DDBJ whole genome shotgun (WGS) entry which is preliminary data.</text>
</comment>
<evidence type="ECO:0000313" key="2">
    <source>
        <dbReference type="Proteomes" id="UP001501705"/>
    </source>
</evidence>
<keyword evidence="2" id="KW-1185">Reference proteome</keyword>
<dbReference type="Proteomes" id="UP001501705">
    <property type="component" value="Unassembled WGS sequence"/>
</dbReference>
<evidence type="ECO:0000313" key="1">
    <source>
        <dbReference type="EMBL" id="GAA1577283.1"/>
    </source>
</evidence>
<name>A0ABN2DGU5_9ACTN</name>
<proteinExistence type="predicted"/>